<reference evidence="4 5" key="1">
    <citation type="submission" date="2019-12" db="EMBL/GenBank/DDBJ databases">
        <title>Full genome sequence of a Bacillus safensis strain isolated from commercially available natto in Indonesia.</title>
        <authorList>
            <person name="Yoshida M."/>
            <person name="Uomi M."/>
            <person name="Waturangi D."/>
            <person name="Ekaputri J.J."/>
            <person name="Setiamarga D.H.E."/>
        </authorList>
    </citation>
    <scope>NUCLEOTIDE SEQUENCE [LARGE SCALE GENOMIC DNA]</scope>
    <source>
        <strain evidence="4 5">IDN1</strain>
    </source>
</reference>
<evidence type="ECO:0000313" key="4">
    <source>
        <dbReference type="EMBL" id="BBP93260.1"/>
    </source>
</evidence>
<evidence type="ECO:0000256" key="2">
    <source>
        <dbReference type="ARBA" id="ARBA00022723"/>
    </source>
</evidence>
<evidence type="ECO:0008006" key="6">
    <source>
        <dbReference type="Google" id="ProtNLM"/>
    </source>
</evidence>
<dbReference type="Proteomes" id="UP000464658">
    <property type="component" value="Chromosome"/>
</dbReference>
<evidence type="ECO:0000256" key="1">
    <source>
        <dbReference type="ARBA" id="ARBA00001947"/>
    </source>
</evidence>
<dbReference type="SUPFAM" id="SSF53187">
    <property type="entry name" value="Zn-dependent exopeptidases"/>
    <property type="match status" value="1"/>
</dbReference>
<dbReference type="GO" id="GO:0046872">
    <property type="term" value="F:metal ion binding"/>
    <property type="evidence" value="ECO:0007669"/>
    <property type="project" value="UniProtKB-KW"/>
</dbReference>
<gene>
    <name evidence="4" type="ORF">BsIDN1_68780</name>
</gene>
<dbReference type="InterPro" id="IPR001261">
    <property type="entry name" value="ArgE/DapE_CS"/>
</dbReference>
<dbReference type="GO" id="GO:0045148">
    <property type="term" value="F:tripeptide aminopeptidase activity"/>
    <property type="evidence" value="ECO:0007669"/>
    <property type="project" value="TreeGrafter"/>
</dbReference>
<evidence type="ECO:0000256" key="3">
    <source>
        <dbReference type="ARBA" id="ARBA00022801"/>
    </source>
</evidence>
<evidence type="ECO:0000313" key="5">
    <source>
        <dbReference type="Proteomes" id="UP000464658"/>
    </source>
</evidence>
<keyword evidence="2" id="KW-0479">Metal-binding</keyword>
<organism evidence="4 5">
    <name type="scientific">Bacillus safensis</name>
    <dbReference type="NCBI Taxonomy" id="561879"/>
    <lineage>
        <taxon>Bacteria</taxon>
        <taxon>Bacillati</taxon>
        <taxon>Bacillota</taxon>
        <taxon>Bacilli</taxon>
        <taxon>Bacillales</taxon>
        <taxon>Bacillaceae</taxon>
        <taxon>Bacillus</taxon>
    </lineage>
</organism>
<protein>
    <recommendedName>
        <fullName evidence="6">Tripeptide aminopeptidase</fullName>
    </recommendedName>
</protein>
<dbReference type="Gene3D" id="3.40.630.10">
    <property type="entry name" value="Zn peptidases"/>
    <property type="match status" value="1"/>
</dbReference>
<dbReference type="PANTHER" id="PTHR42994:SF1">
    <property type="entry name" value="PEPTIDASE T"/>
    <property type="match status" value="1"/>
</dbReference>
<accession>A0A5S9MIK1</accession>
<dbReference type="PROSITE" id="PS00758">
    <property type="entry name" value="ARGE_DAPE_CPG2_1"/>
    <property type="match status" value="1"/>
</dbReference>
<proteinExistence type="predicted"/>
<dbReference type="EMBL" id="AP021906">
    <property type="protein sequence ID" value="BBP93260.1"/>
    <property type="molecule type" value="Genomic_DNA"/>
</dbReference>
<comment type="cofactor">
    <cofactor evidence="1">
        <name>Zn(2+)</name>
        <dbReference type="ChEBI" id="CHEBI:29105"/>
    </cofactor>
</comment>
<dbReference type="AlphaFoldDB" id="A0A5S9MIK1"/>
<dbReference type="GO" id="GO:0005829">
    <property type="term" value="C:cytosol"/>
    <property type="evidence" value="ECO:0007669"/>
    <property type="project" value="TreeGrafter"/>
</dbReference>
<keyword evidence="3" id="KW-0378">Hydrolase</keyword>
<sequence>MKTAMSWVQSFLNTDKDVPTIGFLAHIDTATDFTGKNVKPQLHENYQGGDITLNEDLHIVLSPQQFPNLQKYQGHTLITTDGTTLLGADNKAGIAEIMTAMHYLIEHPDIKHGKIRVAFFTPDEEIGRGAAQV</sequence>
<dbReference type="PANTHER" id="PTHR42994">
    <property type="entry name" value="PEPTIDASE T"/>
    <property type="match status" value="1"/>
</dbReference>
<name>A0A5S9MIK1_BACIA</name>